<dbReference type="PANTHER" id="PTHR47293:SF15">
    <property type="entry name" value="JACALIN-RELATED LECTIN 19"/>
    <property type="match status" value="1"/>
</dbReference>
<feature type="compositionally biased region" description="Basic and acidic residues" evidence="2">
    <location>
        <begin position="55"/>
        <end position="65"/>
    </location>
</feature>
<evidence type="ECO:0000313" key="5">
    <source>
        <dbReference type="Proteomes" id="UP000195402"/>
    </source>
</evidence>
<dbReference type="OrthoDB" id="1901752at2759"/>
<dbReference type="Gene3D" id="2.100.10.30">
    <property type="entry name" value="Jacalin-like lectin domain"/>
    <property type="match status" value="1"/>
</dbReference>
<evidence type="ECO:0000259" key="3">
    <source>
        <dbReference type="PROSITE" id="PS51752"/>
    </source>
</evidence>
<dbReference type="PROSITE" id="PS51752">
    <property type="entry name" value="JACALIN_LECTIN"/>
    <property type="match status" value="1"/>
</dbReference>
<comment type="caution">
    <text evidence="4">The sequence shown here is derived from an EMBL/GenBank/DDBJ whole genome shotgun (WGS) entry which is preliminary data.</text>
</comment>
<evidence type="ECO:0000313" key="4">
    <source>
        <dbReference type="EMBL" id="OVA11734.1"/>
    </source>
</evidence>
<dbReference type="STRING" id="56857.A0A200QMQ3"/>
<sequence>MEAEKKIVGRRTIKVGLWGGHGGTSWDDGSFNGVREITLVYDRCIDSIRVKYDKNGKPVQGEKHGGNGGHRTASSCGSPQGFLFLDLMESDDELTQPDHNQLRPDLTKF</sequence>
<dbReference type="SUPFAM" id="SSF51101">
    <property type="entry name" value="Mannose-binding lectins"/>
    <property type="match status" value="1"/>
</dbReference>
<keyword evidence="5" id="KW-1185">Reference proteome</keyword>
<name>A0A200QMQ3_MACCD</name>
<keyword evidence="1 4" id="KW-0430">Lectin</keyword>
<dbReference type="InParanoid" id="A0A200QMQ3"/>
<dbReference type="InterPro" id="IPR001229">
    <property type="entry name" value="Jacalin-like_lectin_dom"/>
</dbReference>
<protein>
    <submittedName>
        <fullName evidence="4">Mannose-binding lectin</fullName>
    </submittedName>
</protein>
<reference evidence="4 5" key="1">
    <citation type="journal article" date="2017" name="Mol. Plant">
        <title>The Genome of Medicinal Plant Macleaya cordata Provides New Insights into Benzylisoquinoline Alkaloids Metabolism.</title>
        <authorList>
            <person name="Liu X."/>
            <person name="Liu Y."/>
            <person name="Huang P."/>
            <person name="Ma Y."/>
            <person name="Qing Z."/>
            <person name="Tang Q."/>
            <person name="Cao H."/>
            <person name="Cheng P."/>
            <person name="Zheng Y."/>
            <person name="Yuan Z."/>
            <person name="Zhou Y."/>
            <person name="Liu J."/>
            <person name="Tang Z."/>
            <person name="Zhuo Y."/>
            <person name="Zhang Y."/>
            <person name="Yu L."/>
            <person name="Huang J."/>
            <person name="Yang P."/>
            <person name="Peng Q."/>
            <person name="Zhang J."/>
            <person name="Jiang W."/>
            <person name="Zhang Z."/>
            <person name="Lin K."/>
            <person name="Ro D.K."/>
            <person name="Chen X."/>
            <person name="Xiong X."/>
            <person name="Shang Y."/>
            <person name="Huang S."/>
            <person name="Zeng J."/>
        </authorList>
    </citation>
    <scope>NUCLEOTIDE SEQUENCE [LARGE SCALE GENOMIC DNA]</scope>
    <source>
        <strain evidence="5">cv. BLH2017</strain>
        <tissue evidence="4">Root</tissue>
    </source>
</reference>
<dbReference type="AlphaFoldDB" id="A0A200QMQ3"/>
<organism evidence="4 5">
    <name type="scientific">Macleaya cordata</name>
    <name type="common">Five-seeded plume-poppy</name>
    <name type="synonym">Bocconia cordata</name>
    <dbReference type="NCBI Taxonomy" id="56857"/>
    <lineage>
        <taxon>Eukaryota</taxon>
        <taxon>Viridiplantae</taxon>
        <taxon>Streptophyta</taxon>
        <taxon>Embryophyta</taxon>
        <taxon>Tracheophyta</taxon>
        <taxon>Spermatophyta</taxon>
        <taxon>Magnoliopsida</taxon>
        <taxon>Ranunculales</taxon>
        <taxon>Papaveraceae</taxon>
        <taxon>Papaveroideae</taxon>
        <taxon>Macleaya</taxon>
    </lineage>
</organism>
<feature type="region of interest" description="Disordered" evidence="2">
    <location>
        <begin position="55"/>
        <end position="74"/>
    </location>
</feature>
<dbReference type="Pfam" id="PF01419">
    <property type="entry name" value="Jacalin"/>
    <property type="match status" value="1"/>
</dbReference>
<dbReference type="EMBL" id="MVGT01001547">
    <property type="protein sequence ID" value="OVA11734.1"/>
    <property type="molecule type" value="Genomic_DNA"/>
</dbReference>
<gene>
    <name evidence="4" type="ORF">BVC80_41g22</name>
</gene>
<proteinExistence type="predicted"/>
<dbReference type="GO" id="GO:0030246">
    <property type="term" value="F:carbohydrate binding"/>
    <property type="evidence" value="ECO:0007669"/>
    <property type="project" value="UniProtKB-KW"/>
</dbReference>
<accession>A0A200QMQ3</accession>
<feature type="domain" description="Jacalin-type lectin" evidence="3">
    <location>
        <begin position="12"/>
        <end position="109"/>
    </location>
</feature>
<dbReference type="InterPro" id="IPR036404">
    <property type="entry name" value="Jacalin-like_lectin_dom_sf"/>
</dbReference>
<evidence type="ECO:0000256" key="2">
    <source>
        <dbReference type="SAM" id="MobiDB-lite"/>
    </source>
</evidence>
<dbReference type="Proteomes" id="UP000195402">
    <property type="component" value="Unassembled WGS sequence"/>
</dbReference>
<evidence type="ECO:0000256" key="1">
    <source>
        <dbReference type="ARBA" id="ARBA00022734"/>
    </source>
</evidence>
<dbReference type="PANTHER" id="PTHR47293">
    <property type="entry name" value="JACALIN-RELATED LECTIN 3"/>
    <property type="match status" value="1"/>
</dbReference>